<dbReference type="InterPro" id="IPR049552">
    <property type="entry name" value="PKS_DH_N"/>
</dbReference>
<dbReference type="SMART" id="SM00826">
    <property type="entry name" value="PKS_DH"/>
    <property type="match status" value="1"/>
</dbReference>
<feature type="region of interest" description="N-terminal hotdog fold" evidence="4">
    <location>
        <begin position="501"/>
        <end position="623"/>
    </location>
</feature>
<dbReference type="InterPro" id="IPR050091">
    <property type="entry name" value="PKS_NRPS_Biosynth_Enz"/>
</dbReference>
<dbReference type="Pfam" id="PF02801">
    <property type="entry name" value="Ketoacyl-synt_C"/>
    <property type="match status" value="1"/>
</dbReference>
<feature type="active site" description="Proton donor; for dehydratase activity" evidence="4">
    <location>
        <position position="690"/>
    </location>
</feature>
<evidence type="ECO:0000259" key="6">
    <source>
        <dbReference type="PROSITE" id="PS52004"/>
    </source>
</evidence>
<dbReference type="OrthoDB" id="3651481at2"/>
<dbReference type="GO" id="GO:0031177">
    <property type="term" value="F:phosphopantetheine binding"/>
    <property type="evidence" value="ECO:0007669"/>
    <property type="project" value="InterPro"/>
</dbReference>
<dbReference type="InterPro" id="IPR014030">
    <property type="entry name" value="Ketoacyl_synth_N"/>
</dbReference>
<feature type="domain" description="Carrier" evidence="5">
    <location>
        <begin position="767"/>
        <end position="842"/>
    </location>
</feature>
<dbReference type="AlphaFoldDB" id="A0A1G9S160"/>
<dbReference type="GO" id="GO:0006633">
    <property type="term" value="P:fatty acid biosynthetic process"/>
    <property type="evidence" value="ECO:0007669"/>
    <property type="project" value="TreeGrafter"/>
</dbReference>
<dbReference type="SMART" id="SM00823">
    <property type="entry name" value="PKS_PP"/>
    <property type="match status" value="1"/>
</dbReference>
<sequence>MNHTAPHSDLPPAEPLAVLGIGCRLPGGADSPSAYWRLLVEGHDAVTEIPADRWDVDALFDPEPLVPGRMSSSWGGFLRDPHAFDAAFFGATPGFDQRDRLLAQVAVEAMEHAGLPTTDAGLFVGGPSGAGRIADLLGLSGPSVAVDAGDSSALAALHLAAAGLRARDCDVALVGAATLILDPAESIALSNKGVLSGSGRCRAFEARSDGFVRSEGCGVVVLKRLTDALYDNDRVLAVIRSSAIGRSDLATVIGHALAAAEVRAEDVGFVEAHGSGVLAEDTAEFTALSKVYRCALGAVKSNLGHTGPVSGMAGLIKAVLAVRAGIIPPTPHFTTWHPSLSAEDTRLSVPTVPTDWPDSARLAAVSTMDEHGGNAHVLLEPAPPRTPAPRKPLPSRVVVPLSASTALALAETATRLADWLEDDGADSCLQDVAYTLARRRPRAVQAVVTASDIDQLVAALRAGPKSPGVDTVITHGELLDLPPTAWDRTVFPPPPAPEEPHPLLGTRVEVPATRRRVWQAEIGTAALPWLADHRIDDVPVLTSAAYFEMVLASASEHFACPPHAVEVRGVELHHRAELAHRTTISTQLTPVDEERAKIEIFGRAGSEWTRLATAAVRHHVEFRQEPPVEIDGVPIDPAELYATSRGHGIHHGPAFTAIVGLLGPGFARVRVPRAVRGVSTRFVVHPVLLDACLHMLGAGLLPVSAGLLRVHGDLRRAAYCRCELTELSGSVTVTDREGTVLLVVKDVQLSGRQKSPRGVQHPPLTRADVERDLIRHLRVVLGLPESTVIDSGTPLLELGVDEATAAQVRLRVERGLGLLVPDHPLWTNGSPGALSAYLANRFGIAGA</sequence>
<dbReference type="RefSeq" id="WP_030430182.1">
    <property type="nucleotide sequence ID" value="NZ_JOEF01000011.1"/>
</dbReference>
<dbReference type="GO" id="GO:0004312">
    <property type="term" value="F:fatty acid synthase activity"/>
    <property type="evidence" value="ECO:0007669"/>
    <property type="project" value="TreeGrafter"/>
</dbReference>
<dbReference type="STRING" id="211114.SAMN04489726_0814"/>
<feature type="domain" description="PKS/mFAS DH" evidence="7">
    <location>
        <begin position="501"/>
        <end position="775"/>
    </location>
</feature>
<dbReference type="InterPro" id="IPR049551">
    <property type="entry name" value="PKS_DH_C"/>
</dbReference>
<evidence type="ECO:0000256" key="2">
    <source>
        <dbReference type="ARBA" id="ARBA00022553"/>
    </source>
</evidence>
<dbReference type="GO" id="GO:0071770">
    <property type="term" value="P:DIM/DIP cell wall layer assembly"/>
    <property type="evidence" value="ECO:0007669"/>
    <property type="project" value="TreeGrafter"/>
</dbReference>
<evidence type="ECO:0000256" key="3">
    <source>
        <dbReference type="ARBA" id="ARBA00022679"/>
    </source>
</evidence>
<evidence type="ECO:0000256" key="1">
    <source>
        <dbReference type="ARBA" id="ARBA00022450"/>
    </source>
</evidence>
<dbReference type="InterPro" id="IPR020841">
    <property type="entry name" value="PKS_Beta-ketoAc_synthase_dom"/>
</dbReference>
<evidence type="ECO:0000313" key="9">
    <source>
        <dbReference type="Proteomes" id="UP000183376"/>
    </source>
</evidence>
<dbReference type="InterPro" id="IPR042104">
    <property type="entry name" value="PKS_dehydratase_sf"/>
</dbReference>
<dbReference type="Gene3D" id="3.40.47.10">
    <property type="match status" value="2"/>
</dbReference>
<dbReference type="SUPFAM" id="SSF47336">
    <property type="entry name" value="ACP-like"/>
    <property type="match status" value="1"/>
</dbReference>
<protein>
    <submittedName>
        <fullName evidence="8">Phosphopantetheine attachment site</fullName>
    </submittedName>
</protein>
<dbReference type="eggNOG" id="COG3321">
    <property type="taxonomic scope" value="Bacteria"/>
</dbReference>
<dbReference type="PROSITE" id="PS50075">
    <property type="entry name" value="CARRIER"/>
    <property type="match status" value="1"/>
</dbReference>
<dbReference type="InterPro" id="IPR009081">
    <property type="entry name" value="PP-bd_ACP"/>
</dbReference>
<accession>A0A1G9S160</accession>
<dbReference type="PROSITE" id="PS52019">
    <property type="entry name" value="PKS_MFAS_DH"/>
    <property type="match status" value="1"/>
</dbReference>
<dbReference type="SUPFAM" id="SSF53901">
    <property type="entry name" value="Thiolase-like"/>
    <property type="match status" value="1"/>
</dbReference>
<dbReference type="GO" id="GO:0005737">
    <property type="term" value="C:cytoplasm"/>
    <property type="evidence" value="ECO:0007669"/>
    <property type="project" value="TreeGrafter"/>
</dbReference>
<dbReference type="SMART" id="SM00825">
    <property type="entry name" value="PKS_KS"/>
    <property type="match status" value="1"/>
</dbReference>
<keyword evidence="3" id="KW-0808">Transferase</keyword>
<keyword evidence="1" id="KW-0596">Phosphopantetheine</keyword>
<dbReference type="InterPro" id="IPR016039">
    <property type="entry name" value="Thiolase-like"/>
</dbReference>
<feature type="active site" description="Proton acceptor; for dehydratase activity" evidence="4">
    <location>
        <position position="533"/>
    </location>
</feature>
<feature type="domain" description="Ketosynthase family 3 (KS3)" evidence="6">
    <location>
        <begin position="13"/>
        <end position="381"/>
    </location>
</feature>
<dbReference type="Pfam" id="PF16197">
    <property type="entry name" value="KAsynt_C_assoc"/>
    <property type="match status" value="1"/>
</dbReference>
<dbReference type="InterPro" id="IPR014031">
    <property type="entry name" value="Ketoacyl_synth_C"/>
</dbReference>
<dbReference type="InterPro" id="IPR032821">
    <property type="entry name" value="PKS_assoc"/>
</dbReference>
<dbReference type="InterPro" id="IPR036736">
    <property type="entry name" value="ACP-like_sf"/>
</dbReference>
<keyword evidence="9" id="KW-1185">Reference proteome</keyword>
<evidence type="ECO:0000256" key="4">
    <source>
        <dbReference type="PROSITE-ProRule" id="PRU01363"/>
    </source>
</evidence>
<dbReference type="GO" id="GO:0005886">
    <property type="term" value="C:plasma membrane"/>
    <property type="evidence" value="ECO:0007669"/>
    <property type="project" value="TreeGrafter"/>
</dbReference>
<dbReference type="InterPro" id="IPR020807">
    <property type="entry name" value="PKS_DH"/>
</dbReference>
<dbReference type="Pfam" id="PF00109">
    <property type="entry name" value="ketoacyl-synt"/>
    <property type="match status" value="2"/>
</dbReference>
<dbReference type="Gene3D" id="3.30.70.3290">
    <property type="match status" value="1"/>
</dbReference>
<dbReference type="CDD" id="cd00833">
    <property type="entry name" value="PKS"/>
    <property type="match status" value="1"/>
</dbReference>
<evidence type="ECO:0000313" key="8">
    <source>
        <dbReference type="EMBL" id="SDM29007.1"/>
    </source>
</evidence>
<evidence type="ECO:0000259" key="7">
    <source>
        <dbReference type="PROSITE" id="PS52019"/>
    </source>
</evidence>
<dbReference type="InterPro" id="IPR049900">
    <property type="entry name" value="PKS_mFAS_DH"/>
</dbReference>
<dbReference type="Pfam" id="PF21089">
    <property type="entry name" value="PKS_DH_N"/>
    <property type="match status" value="1"/>
</dbReference>
<name>A0A1G9S160_ALLAB</name>
<dbReference type="PANTHER" id="PTHR43775">
    <property type="entry name" value="FATTY ACID SYNTHASE"/>
    <property type="match status" value="1"/>
</dbReference>
<organism evidence="8 9">
    <name type="scientific">Allokutzneria albata</name>
    <name type="common">Kibdelosporangium albatum</name>
    <dbReference type="NCBI Taxonomy" id="211114"/>
    <lineage>
        <taxon>Bacteria</taxon>
        <taxon>Bacillati</taxon>
        <taxon>Actinomycetota</taxon>
        <taxon>Actinomycetes</taxon>
        <taxon>Pseudonocardiales</taxon>
        <taxon>Pseudonocardiaceae</taxon>
        <taxon>Allokutzneria</taxon>
    </lineage>
</organism>
<dbReference type="EMBL" id="LT629701">
    <property type="protein sequence ID" value="SDM29007.1"/>
    <property type="molecule type" value="Genomic_DNA"/>
</dbReference>
<dbReference type="Pfam" id="PF14765">
    <property type="entry name" value="PS-DH"/>
    <property type="match status" value="1"/>
</dbReference>
<reference evidence="8 9" key="1">
    <citation type="submission" date="2016-10" db="EMBL/GenBank/DDBJ databases">
        <authorList>
            <person name="de Groot N.N."/>
        </authorList>
    </citation>
    <scope>NUCLEOTIDE SEQUENCE [LARGE SCALE GENOMIC DNA]</scope>
    <source>
        <strain evidence="8 9">DSM 44149</strain>
    </source>
</reference>
<keyword evidence="2" id="KW-0597">Phosphoprotein</keyword>
<dbReference type="InterPro" id="IPR020806">
    <property type="entry name" value="PKS_PP-bd"/>
</dbReference>
<proteinExistence type="predicted"/>
<feature type="region of interest" description="C-terminal hotdog fold" evidence="4">
    <location>
        <begin position="632"/>
        <end position="775"/>
    </location>
</feature>
<dbReference type="PROSITE" id="PS52004">
    <property type="entry name" value="KS3_2"/>
    <property type="match status" value="1"/>
</dbReference>
<dbReference type="Proteomes" id="UP000183376">
    <property type="component" value="Chromosome I"/>
</dbReference>
<gene>
    <name evidence="8" type="ORF">SAMN04489726_0814</name>
</gene>
<dbReference type="Pfam" id="PF00550">
    <property type="entry name" value="PP-binding"/>
    <property type="match status" value="1"/>
</dbReference>
<dbReference type="PANTHER" id="PTHR43775:SF37">
    <property type="entry name" value="SI:DKEY-61P9.11"/>
    <property type="match status" value="1"/>
</dbReference>
<evidence type="ECO:0000259" key="5">
    <source>
        <dbReference type="PROSITE" id="PS50075"/>
    </source>
</evidence>
<dbReference type="Gene3D" id="1.10.1200.10">
    <property type="entry name" value="ACP-like"/>
    <property type="match status" value="1"/>
</dbReference>
<dbReference type="Gene3D" id="3.10.129.110">
    <property type="entry name" value="Polyketide synthase dehydratase"/>
    <property type="match status" value="1"/>
</dbReference>